<dbReference type="Pfam" id="PF13288">
    <property type="entry name" value="DXPR_C"/>
    <property type="match status" value="1"/>
</dbReference>
<dbReference type="InterPro" id="IPR036291">
    <property type="entry name" value="NAD(P)-bd_dom_sf"/>
</dbReference>
<dbReference type="GO" id="GO:0030604">
    <property type="term" value="F:1-deoxy-D-xylulose-5-phosphate reductoisomerase activity"/>
    <property type="evidence" value="ECO:0007669"/>
    <property type="project" value="UniProtKB-EC"/>
</dbReference>
<keyword evidence="10" id="KW-0414">Isoprene biosynthesis</keyword>
<keyword evidence="7" id="KW-0521">NADP</keyword>
<evidence type="ECO:0000313" key="15">
    <source>
        <dbReference type="EMBL" id="VAY88420.1"/>
    </source>
</evidence>
<accession>A0A3P3ZNP3</accession>
<dbReference type="NCBIfam" id="TIGR00243">
    <property type="entry name" value="Dxr"/>
    <property type="match status" value="1"/>
</dbReference>
<dbReference type="SUPFAM" id="SSF51735">
    <property type="entry name" value="NAD(P)-binding Rossmann-fold domains"/>
    <property type="match status" value="1"/>
</dbReference>
<dbReference type="GO" id="GO:0030145">
    <property type="term" value="F:manganese ion binding"/>
    <property type="evidence" value="ECO:0007669"/>
    <property type="project" value="TreeGrafter"/>
</dbReference>
<name>A0A3P3ZNP3_9ZZZZ</name>
<comment type="similarity">
    <text evidence="4">Belongs to the DXR family.</text>
</comment>
<dbReference type="InterPro" id="IPR013644">
    <property type="entry name" value="DXP_reductoisomerase_C"/>
</dbReference>
<dbReference type="Pfam" id="PF08436">
    <property type="entry name" value="DXP_redisom_C"/>
    <property type="match status" value="1"/>
</dbReference>
<dbReference type="GO" id="GO:0016853">
    <property type="term" value="F:isomerase activity"/>
    <property type="evidence" value="ECO:0007669"/>
    <property type="project" value="UniProtKB-KW"/>
</dbReference>
<evidence type="ECO:0000256" key="4">
    <source>
        <dbReference type="ARBA" id="ARBA00006825"/>
    </source>
</evidence>
<dbReference type="Gene3D" id="3.40.50.720">
    <property type="entry name" value="NAD(P)-binding Rossmann-like Domain"/>
    <property type="match status" value="1"/>
</dbReference>
<dbReference type="InterPro" id="IPR036169">
    <property type="entry name" value="DXPR_C_sf"/>
</dbReference>
<evidence type="ECO:0000259" key="13">
    <source>
        <dbReference type="Pfam" id="PF08436"/>
    </source>
</evidence>
<evidence type="ECO:0000256" key="6">
    <source>
        <dbReference type="ARBA" id="ARBA00022723"/>
    </source>
</evidence>
<evidence type="ECO:0000256" key="2">
    <source>
        <dbReference type="ARBA" id="ARBA00001946"/>
    </source>
</evidence>
<keyword evidence="15" id="KW-0413">Isomerase</keyword>
<dbReference type="HAMAP" id="MF_00183">
    <property type="entry name" value="DXP_reductoisom"/>
    <property type="match status" value="1"/>
</dbReference>
<evidence type="ECO:0000256" key="10">
    <source>
        <dbReference type="ARBA" id="ARBA00023229"/>
    </source>
</evidence>
<dbReference type="PANTHER" id="PTHR30525:SF0">
    <property type="entry name" value="1-DEOXY-D-XYLULOSE 5-PHOSPHATE REDUCTOISOMERASE, CHLOROPLASTIC"/>
    <property type="match status" value="1"/>
</dbReference>
<evidence type="ECO:0000256" key="8">
    <source>
        <dbReference type="ARBA" id="ARBA00023002"/>
    </source>
</evidence>
<dbReference type="PANTHER" id="PTHR30525">
    <property type="entry name" value="1-DEOXY-D-XYLULOSE 5-PHOSPHATE REDUCTOISOMERASE"/>
    <property type="match status" value="1"/>
</dbReference>
<dbReference type="GO" id="GO:0051484">
    <property type="term" value="P:isopentenyl diphosphate biosynthetic process, methylerythritol 4-phosphate pathway involved in terpenoid biosynthetic process"/>
    <property type="evidence" value="ECO:0007669"/>
    <property type="project" value="TreeGrafter"/>
</dbReference>
<dbReference type="PIRSF" id="PIRSF006205">
    <property type="entry name" value="Dxp_reductismrs"/>
    <property type="match status" value="1"/>
</dbReference>
<protein>
    <recommendedName>
        <fullName evidence="5">1-deoxy-D-xylulose-5-phosphate reductoisomerase</fullName>
        <ecNumber evidence="5">1.1.1.267</ecNumber>
    </recommendedName>
</protein>
<evidence type="ECO:0000256" key="1">
    <source>
        <dbReference type="ARBA" id="ARBA00001936"/>
    </source>
</evidence>
<organism evidence="15">
    <name type="scientific">mine drainage metagenome</name>
    <dbReference type="NCBI Taxonomy" id="410659"/>
    <lineage>
        <taxon>unclassified sequences</taxon>
        <taxon>metagenomes</taxon>
        <taxon>ecological metagenomes</taxon>
    </lineage>
</organism>
<dbReference type="EMBL" id="UOYP01000227">
    <property type="protein sequence ID" value="VAY88420.1"/>
    <property type="molecule type" value="Genomic_DNA"/>
</dbReference>
<sequence>MKQHLTILGATGSIGVSTLEVLRRHPECYEIHALTAHRNLLGLARQCVDFRPRLAVVPEAAQLDELARILRMLDPHCPTVLRAGEGALEEVASAPEVTTVMAAIVGAAGLASTLAAARSGKKILLANKESLVMSGPLMMQAVVQGGACLLPVDSEHNAIFQCWPKDEGGRSGVEKVLLTASGGPFLNTPLQDLVKVTPEQACQHPKWRMGKKISVDSATMMNKGLELIEACWLFGLPPEKVEIVIHPQSLIHSLVGFIDGSFLAQLGHTDMRIPIAHALAYPQRQSSGVPLLDLTVAGPLTFLPLERQRFPAVALAEQAMQAGGTAPALLNAANEVAVAAFLAGHLNFRAITDTIAQVLDQLPTQACTTLEEVMEADRRARHSAELILSGRNPC</sequence>
<dbReference type="SUPFAM" id="SSF69055">
    <property type="entry name" value="1-deoxy-D-xylulose-5-phosphate reductoisomerase, C-terminal domain"/>
    <property type="match status" value="1"/>
</dbReference>
<dbReference type="Gene3D" id="1.10.1740.10">
    <property type="match status" value="1"/>
</dbReference>
<keyword evidence="6" id="KW-0479">Metal-binding</keyword>
<evidence type="ECO:0000259" key="14">
    <source>
        <dbReference type="Pfam" id="PF13288"/>
    </source>
</evidence>
<evidence type="ECO:0000256" key="9">
    <source>
        <dbReference type="ARBA" id="ARBA00023211"/>
    </source>
</evidence>
<evidence type="ECO:0000256" key="7">
    <source>
        <dbReference type="ARBA" id="ARBA00022857"/>
    </source>
</evidence>
<dbReference type="GO" id="GO:0070402">
    <property type="term" value="F:NADPH binding"/>
    <property type="evidence" value="ECO:0007669"/>
    <property type="project" value="InterPro"/>
</dbReference>
<dbReference type="InterPro" id="IPR026877">
    <property type="entry name" value="DXPR_C"/>
</dbReference>
<comment type="cofactor">
    <cofactor evidence="2">
        <name>Mg(2+)</name>
        <dbReference type="ChEBI" id="CHEBI:18420"/>
    </cofactor>
</comment>
<evidence type="ECO:0000256" key="3">
    <source>
        <dbReference type="ARBA" id="ARBA00005094"/>
    </source>
</evidence>
<comment type="pathway">
    <text evidence="3">Isoprenoid biosynthesis; isopentenyl diphosphate biosynthesis via DXP pathway; isopentenyl diphosphate from 1-deoxy-D-xylulose 5-phosphate: step 1/6.</text>
</comment>
<dbReference type="SUPFAM" id="SSF55347">
    <property type="entry name" value="Glyceraldehyde-3-phosphate dehydrogenase-like, C-terminal domain"/>
    <property type="match status" value="1"/>
</dbReference>
<dbReference type="FunFam" id="3.40.50.720:FF:000045">
    <property type="entry name" value="1-deoxy-D-xylulose 5-phosphate reductoisomerase"/>
    <property type="match status" value="1"/>
</dbReference>
<reference evidence="15" key="1">
    <citation type="submission" date="2018-10" db="EMBL/GenBank/DDBJ databases">
        <authorList>
            <person name="Plewniak F."/>
        </authorList>
    </citation>
    <scope>NUCLEOTIDE SEQUENCE</scope>
</reference>
<gene>
    <name evidence="15" type="primary">dxr</name>
    <name evidence="15" type="ORF">CARN8_3020001</name>
</gene>
<keyword evidence="8 15" id="KW-0560">Oxidoreductase</keyword>
<dbReference type="UniPathway" id="UPA00056">
    <property type="reaction ID" value="UER00092"/>
</dbReference>
<comment type="cofactor">
    <cofactor evidence="1">
        <name>Mn(2+)</name>
        <dbReference type="ChEBI" id="CHEBI:29035"/>
    </cofactor>
</comment>
<keyword evidence="9" id="KW-0464">Manganese</keyword>
<dbReference type="AlphaFoldDB" id="A0A3P3ZNP3"/>
<dbReference type="EC" id="1.1.1.267" evidence="5"/>
<dbReference type="InterPro" id="IPR003821">
    <property type="entry name" value="DXP_reductoisomerase"/>
</dbReference>
<evidence type="ECO:0000256" key="11">
    <source>
        <dbReference type="ARBA" id="ARBA00048543"/>
    </source>
</evidence>
<feature type="domain" description="DXP reductoisomerase C-terminal" evidence="14">
    <location>
        <begin position="266"/>
        <end position="382"/>
    </location>
</feature>
<dbReference type="InterPro" id="IPR013512">
    <property type="entry name" value="DXP_reductoisomerase_N"/>
</dbReference>
<comment type="catalytic activity">
    <reaction evidence="11">
        <text>2-C-methyl-D-erythritol 4-phosphate + NADP(+) = 1-deoxy-D-xylulose 5-phosphate + NADPH + H(+)</text>
        <dbReference type="Rhea" id="RHEA:13717"/>
        <dbReference type="ChEBI" id="CHEBI:15378"/>
        <dbReference type="ChEBI" id="CHEBI:57783"/>
        <dbReference type="ChEBI" id="CHEBI:57792"/>
        <dbReference type="ChEBI" id="CHEBI:58262"/>
        <dbReference type="ChEBI" id="CHEBI:58349"/>
        <dbReference type="EC" id="1.1.1.267"/>
    </reaction>
    <physiologicalReaction direction="right-to-left" evidence="11">
        <dbReference type="Rhea" id="RHEA:13719"/>
    </physiologicalReaction>
</comment>
<dbReference type="Pfam" id="PF02670">
    <property type="entry name" value="DXP_reductoisom"/>
    <property type="match status" value="1"/>
</dbReference>
<evidence type="ECO:0000259" key="12">
    <source>
        <dbReference type="Pfam" id="PF02670"/>
    </source>
</evidence>
<evidence type="ECO:0000256" key="5">
    <source>
        <dbReference type="ARBA" id="ARBA00012366"/>
    </source>
</evidence>
<proteinExistence type="inferred from homology"/>
<feature type="domain" description="1-deoxy-D-xylulose 5-phosphate reductoisomerase C-terminal" evidence="13">
    <location>
        <begin position="149"/>
        <end position="234"/>
    </location>
</feature>
<feature type="domain" description="1-deoxy-D-xylulose 5-phosphate reductoisomerase N-terminal" evidence="12">
    <location>
        <begin position="5"/>
        <end position="135"/>
    </location>
</feature>